<evidence type="ECO:0008006" key="5">
    <source>
        <dbReference type="Google" id="ProtNLM"/>
    </source>
</evidence>
<dbReference type="EMBL" id="SPMZ01000012">
    <property type="protein sequence ID" value="NMQ18469.1"/>
    <property type="molecule type" value="Genomic_DNA"/>
</dbReference>
<gene>
    <name evidence="3" type="ORF">E4P82_04215</name>
</gene>
<dbReference type="Gene3D" id="3.40.50.850">
    <property type="entry name" value="Isochorismatase-like"/>
    <property type="match status" value="1"/>
</dbReference>
<protein>
    <recommendedName>
        <fullName evidence="5">Isochorismatase family protein</fullName>
    </recommendedName>
</protein>
<name>A0ABX1TIQ6_9GAMM</name>
<keyword evidence="2" id="KW-0378">Hydrolase</keyword>
<reference evidence="3 4" key="1">
    <citation type="submission" date="2019-03" db="EMBL/GenBank/DDBJ databases">
        <title>Metabolic reconstructions from genomes of highly enriched 'Candidatus Accumulibacter' and 'Candidatus Competibacter' bioreactor populations.</title>
        <authorList>
            <person name="Annavajhala M.K."/>
            <person name="Welles L."/>
            <person name="Abbas B."/>
            <person name="Sorokin D."/>
            <person name="Park H."/>
            <person name="Van Loosdrecht M."/>
            <person name="Chandran K."/>
        </authorList>
    </citation>
    <scope>NUCLEOTIDE SEQUENCE [LARGE SCALE GENOMIC DNA]</scope>
    <source>
        <strain evidence="3 4">SBR_G</strain>
    </source>
</reference>
<dbReference type="RefSeq" id="WP_169247727.1">
    <property type="nucleotide sequence ID" value="NZ_SPMZ01000012.1"/>
</dbReference>
<evidence type="ECO:0000256" key="2">
    <source>
        <dbReference type="ARBA" id="ARBA00022801"/>
    </source>
</evidence>
<comment type="similarity">
    <text evidence="1">Belongs to the isochorismatase family.</text>
</comment>
<evidence type="ECO:0000313" key="3">
    <source>
        <dbReference type="EMBL" id="NMQ18469.1"/>
    </source>
</evidence>
<dbReference type="SUPFAM" id="SSF52499">
    <property type="entry name" value="Isochorismatase-like hydrolases"/>
    <property type="match status" value="1"/>
</dbReference>
<sequence>MSSTLHQKLEFLIVDPQNDFSDAPDAALPVTGAGADAERLAHLLERLRDRIDGIRVTLDTHQLLDIAHPVFWVDDAGRRPAPFTQISVAEVENGIWRAYDGHAQQRALAYVRALRDNGRYQLTIWPPHCLIGTWGHNVMPVVAKALRAWEEAKFARVDYVIKGHNPWTEHYSAVQADVPDPADPGTQINRRLIQVLENADVVALSGQALSHCVANTVRDIADQFGQESIRKLVLIEDTSSPVPGFEALARQFVTDMLRRGMKTARAADFLR</sequence>
<dbReference type="InterPro" id="IPR036380">
    <property type="entry name" value="Isochorismatase-like_sf"/>
</dbReference>
<evidence type="ECO:0000313" key="4">
    <source>
        <dbReference type="Proteomes" id="UP000760480"/>
    </source>
</evidence>
<dbReference type="InterPro" id="IPR052347">
    <property type="entry name" value="Isochorismatase_Nicotinamidase"/>
</dbReference>
<accession>A0ABX1TIQ6</accession>
<comment type="caution">
    <text evidence="3">The sequence shown here is derived from an EMBL/GenBank/DDBJ whole genome shotgun (WGS) entry which is preliminary data.</text>
</comment>
<organism evidence="3 4">
    <name type="scientific">Candidatus Competibacter phosphatis</name>
    <dbReference type="NCBI Taxonomy" id="221280"/>
    <lineage>
        <taxon>Bacteria</taxon>
        <taxon>Pseudomonadati</taxon>
        <taxon>Pseudomonadota</taxon>
        <taxon>Gammaproteobacteria</taxon>
        <taxon>Candidatus Competibacteraceae</taxon>
        <taxon>Candidatus Competibacter</taxon>
    </lineage>
</organism>
<proteinExistence type="inferred from homology"/>
<dbReference type="PANTHER" id="PTHR11080:SF2">
    <property type="entry name" value="LD05707P"/>
    <property type="match status" value="1"/>
</dbReference>
<keyword evidence="4" id="KW-1185">Reference proteome</keyword>
<dbReference type="PANTHER" id="PTHR11080">
    <property type="entry name" value="PYRAZINAMIDASE/NICOTINAMIDASE"/>
    <property type="match status" value="1"/>
</dbReference>
<evidence type="ECO:0000256" key="1">
    <source>
        <dbReference type="ARBA" id="ARBA00006336"/>
    </source>
</evidence>
<dbReference type="Proteomes" id="UP000760480">
    <property type="component" value="Unassembled WGS sequence"/>
</dbReference>